<accession>A0A9D3Y079</accession>
<comment type="caution">
    <text evidence="1">The sequence shown here is derived from an EMBL/GenBank/DDBJ whole genome shotgun (WGS) entry which is preliminary data.</text>
</comment>
<gene>
    <name evidence="1" type="ORF">DPMN_194443</name>
</gene>
<evidence type="ECO:0000313" key="2">
    <source>
        <dbReference type="Proteomes" id="UP000828390"/>
    </source>
</evidence>
<dbReference type="AlphaFoldDB" id="A0A9D3Y079"/>
<reference evidence="1" key="1">
    <citation type="journal article" date="2019" name="bioRxiv">
        <title>The Genome of the Zebra Mussel, Dreissena polymorpha: A Resource for Invasive Species Research.</title>
        <authorList>
            <person name="McCartney M.A."/>
            <person name="Auch B."/>
            <person name="Kono T."/>
            <person name="Mallez S."/>
            <person name="Zhang Y."/>
            <person name="Obille A."/>
            <person name="Becker A."/>
            <person name="Abrahante J.E."/>
            <person name="Garbe J."/>
            <person name="Badalamenti J.P."/>
            <person name="Herman A."/>
            <person name="Mangelson H."/>
            <person name="Liachko I."/>
            <person name="Sullivan S."/>
            <person name="Sone E.D."/>
            <person name="Koren S."/>
            <person name="Silverstein K.A.T."/>
            <person name="Beckman K.B."/>
            <person name="Gohl D.M."/>
        </authorList>
    </citation>
    <scope>NUCLEOTIDE SEQUENCE</scope>
    <source>
        <strain evidence="1">Duluth1</strain>
        <tissue evidence="1">Whole animal</tissue>
    </source>
</reference>
<keyword evidence="2" id="KW-1185">Reference proteome</keyword>
<organism evidence="1 2">
    <name type="scientific">Dreissena polymorpha</name>
    <name type="common">Zebra mussel</name>
    <name type="synonym">Mytilus polymorpha</name>
    <dbReference type="NCBI Taxonomy" id="45954"/>
    <lineage>
        <taxon>Eukaryota</taxon>
        <taxon>Metazoa</taxon>
        <taxon>Spiralia</taxon>
        <taxon>Lophotrochozoa</taxon>
        <taxon>Mollusca</taxon>
        <taxon>Bivalvia</taxon>
        <taxon>Autobranchia</taxon>
        <taxon>Heteroconchia</taxon>
        <taxon>Euheterodonta</taxon>
        <taxon>Imparidentia</taxon>
        <taxon>Neoheterodontei</taxon>
        <taxon>Myida</taxon>
        <taxon>Dreissenoidea</taxon>
        <taxon>Dreissenidae</taxon>
        <taxon>Dreissena</taxon>
    </lineage>
</organism>
<protein>
    <submittedName>
        <fullName evidence="1">Uncharacterized protein</fullName>
    </submittedName>
</protein>
<dbReference type="Proteomes" id="UP000828390">
    <property type="component" value="Unassembled WGS sequence"/>
</dbReference>
<evidence type="ECO:0000313" key="1">
    <source>
        <dbReference type="EMBL" id="KAH3689626.1"/>
    </source>
</evidence>
<dbReference type="EMBL" id="JAIWYP010000105">
    <property type="protein sequence ID" value="KAH3689626.1"/>
    <property type="molecule type" value="Genomic_DNA"/>
</dbReference>
<reference evidence="1" key="2">
    <citation type="submission" date="2020-11" db="EMBL/GenBank/DDBJ databases">
        <authorList>
            <person name="McCartney M.A."/>
            <person name="Auch B."/>
            <person name="Kono T."/>
            <person name="Mallez S."/>
            <person name="Becker A."/>
            <person name="Gohl D.M."/>
            <person name="Silverstein K.A.T."/>
            <person name="Koren S."/>
            <person name="Bechman K.B."/>
            <person name="Herman A."/>
            <person name="Abrahante J.E."/>
            <person name="Garbe J."/>
        </authorList>
    </citation>
    <scope>NUCLEOTIDE SEQUENCE</scope>
    <source>
        <strain evidence="1">Duluth1</strain>
        <tissue evidence="1">Whole animal</tissue>
    </source>
</reference>
<name>A0A9D3Y079_DREPO</name>
<sequence length="66" mass="6722">MSSGSSSGNASSPSLSVGQINVSSLQFLDILTFEFLVLGVSGGELKKAPRVGINPLPPGTSCWKLG</sequence>
<proteinExistence type="predicted"/>